<dbReference type="PANTHER" id="PTHR43201:SF5">
    <property type="entry name" value="MEDIUM-CHAIN ACYL-COA LIGASE ACSF2, MITOCHONDRIAL"/>
    <property type="match status" value="1"/>
</dbReference>
<name>A0A8S4EW47_PLUXY</name>
<protein>
    <recommendedName>
        <fullName evidence="5">Medium-chain acyl-CoA ligase ACSF2, mitochondrial</fullName>
        <ecNumber evidence="4">6.2.1.2</ecNumber>
    </recommendedName>
</protein>
<feature type="domain" description="AMP-dependent synthetase/ligase" evidence="8">
    <location>
        <begin position="55"/>
        <end position="445"/>
    </location>
</feature>
<evidence type="ECO:0000256" key="6">
    <source>
        <dbReference type="ARBA" id="ARBA00047319"/>
    </source>
</evidence>
<dbReference type="PROSITE" id="PS00455">
    <property type="entry name" value="AMP_BINDING"/>
    <property type="match status" value="1"/>
</dbReference>
<dbReference type="EMBL" id="CAJHNJ030000022">
    <property type="protein sequence ID" value="CAG9119660.1"/>
    <property type="molecule type" value="Genomic_DNA"/>
</dbReference>
<dbReference type="Pfam" id="PF00501">
    <property type="entry name" value="AMP-binding"/>
    <property type="match status" value="1"/>
</dbReference>
<evidence type="ECO:0000259" key="9">
    <source>
        <dbReference type="Pfam" id="PF13193"/>
    </source>
</evidence>
<evidence type="ECO:0000256" key="3">
    <source>
        <dbReference type="ARBA" id="ARBA00037247"/>
    </source>
</evidence>
<evidence type="ECO:0000259" key="8">
    <source>
        <dbReference type="Pfam" id="PF00501"/>
    </source>
</evidence>
<evidence type="ECO:0000313" key="10">
    <source>
        <dbReference type="EMBL" id="CAG9119660.1"/>
    </source>
</evidence>
<comment type="function">
    <text evidence="3">Acyl-CoA synthases catalyze the initial reaction in fatty acid metabolism, by forming a thioester with CoA. Has some preference toward medium-chain substrates. Plays a role in adipocyte differentiation.</text>
</comment>
<dbReference type="Pfam" id="PF13193">
    <property type="entry name" value="AMP-binding_C"/>
    <property type="match status" value="1"/>
</dbReference>
<dbReference type="InterPro" id="IPR045851">
    <property type="entry name" value="AMP-bd_C_sf"/>
</dbReference>
<dbReference type="InterPro" id="IPR000873">
    <property type="entry name" value="AMP-dep_synth/lig_dom"/>
</dbReference>
<evidence type="ECO:0000256" key="4">
    <source>
        <dbReference type="ARBA" id="ARBA00039009"/>
    </source>
</evidence>
<dbReference type="GO" id="GO:0031956">
    <property type="term" value="F:medium-chain fatty acid-CoA ligase activity"/>
    <property type="evidence" value="ECO:0007669"/>
    <property type="project" value="UniProtKB-EC"/>
</dbReference>
<reference evidence="10" key="1">
    <citation type="submission" date="2020-11" db="EMBL/GenBank/DDBJ databases">
        <authorList>
            <person name="Whiteford S."/>
        </authorList>
    </citation>
    <scope>NUCLEOTIDE SEQUENCE</scope>
</reference>
<dbReference type="InterPro" id="IPR020845">
    <property type="entry name" value="AMP-binding_CS"/>
</dbReference>
<dbReference type="GO" id="GO:0006631">
    <property type="term" value="P:fatty acid metabolic process"/>
    <property type="evidence" value="ECO:0007669"/>
    <property type="project" value="TreeGrafter"/>
</dbReference>
<organism evidence="10 11">
    <name type="scientific">Plutella xylostella</name>
    <name type="common">Diamondback moth</name>
    <name type="synonym">Plutella maculipennis</name>
    <dbReference type="NCBI Taxonomy" id="51655"/>
    <lineage>
        <taxon>Eukaryota</taxon>
        <taxon>Metazoa</taxon>
        <taxon>Ecdysozoa</taxon>
        <taxon>Arthropoda</taxon>
        <taxon>Hexapoda</taxon>
        <taxon>Insecta</taxon>
        <taxon>Pterygota</taxon>
        <taxon>Neoptera</taxon>
        <taxon>Endopterygota</taxon>
        <taxon>Lepidoptera</taxon>
        <taxon>Glossata</taxon>
        <taxon>Ditrysia</taxon>
        <taxon>Yponomeutoidea</taxon>
        <taxon>Plutellidae</taxon>
        <taxon>Plutella</taxon>
    </lineage>
</organism>
<dbReference type="FunFam" id="3.30.300.30:FF:000008">
    <property type="entry name" value="2,3-dihydroxybenzoate-AMP ligase"/>
    <property type="match status" value="1"/>
</dbReference>
<dbReference type="SUPFAM" id="SSF56801">
    <property type="entry name" value="Acetyl-CoA synthetase-like"/>
    <property type="match status" value="1"/>
</dbReference>
<dbReference type="InterPro" id="IPR042099">
    <property type="entry name" value="ANL_N_sf"/>
</dbReference>
<dbReference type="EC" id="6.2.1.2" evidence="4"/>
<dbReference type="PANTHER" id="PTHR43201">
    <property type="entry name" value="ACYL-COA SYNTHETASE"/>
    <property type="match status" value="1"/>
</dbReference>
<keyword evidence="2" id="KW-0436">Ligase</keyword>
<comment type="catalytic activity">
    <reaction evidence="7">
        <text>a medium-chain fatty acid + ATP + CoA = a medium-chain fatty acyl-CoA + AMP + diphosphate</text>
        <dbReference type="Rhea" id="RHEA:48340"/>
        <dbReference type="ChEBI" id="CHEBI:30616"/>
        <dbReference type="ChEBI" id="CHEBI:33019"/>
        <dbReference type="ChEBI" id="CHEBI:57287"/>
        <dbReference type="ChEBI" id="CHEBI:59558"/>
        <dbReference type="ChEBI" id="CHEBI:90546"/>
        <dbReference type="ChEBI" id="CHEBI:456215"/>
        <dbReference type="EC" id="6.2.1.2"/>
    </reaction>
</comment>
<keyword evidence="11" id="KW-1185">Reference proteome</keyword>
<dbReference type="AlphaFoldDB" id="A0A8S4EW47"/>
<comment type="caution">
    <text evidence="10">The sequence shown here is derived from an EMBL/GenBank/DDBJ whole genome shotgun (WGS) entry which is preliminary data.</text>
</comment>
<sequence length="586" mass="64032">MFGRQVVLVKGFQSKKCLDSLRTSVAQVARLSGLSYKHHAGAHPLKYASLGQVVEEAAEKWPDRPAALSLYENKTLTFGELLNESDKVAASLRALGLRSGDRVGIWLPNCTQWLVAMLAATRIGLVSVAINYMFQKNELEYALKKVGVKALIAPGSRFGKNYYNILQSVVPELSTSKPGELNCEKLSELRTVILADDDNDSPGVFAFNELLALAPMEDINRISREVQLINPDSACNIQYTSGTTGTPKAAILSHNGIINNGYSVGIRNELDTGHKKICVQVPLFHVYGVVITISAALQHGATLVFPSPTYSPKANVDTLLAEKCDVIHGTPTMHIDLVHEVRSRGATLACEVAVTGGSPVTPKLVTDLADVLNIRKVKSVFGMTEGTAVSFQSLPGEDPERPLAYLGHLQDHTEAKVVNEKGELVPFGSPGELHIRSYARMLGYWGEEEKTRETIDENGWLRTGDQVILHEDGYAQIMGRLKDIIIRGGENISPKEIEDAISSHPDVLECQVFGVQDERLGEEICAAVRLRSSASLDARALTSHALQTLNKFKVPRIYKAVESYPKTASGKVQKNKLRDMVESGKL</sequence>
<comment type="catalytic activity">
    <reaction evidence="6">
        <text>octanoate + ATP + CoA = octanoyl-CoA + AMP + diphosphate</text>
        <dbReference type="Rhea" id="RHEA:33631"/>
        <dbReference type="ChEBI" id="CHEBI:25646"/>
        <dbReference type="ChEBI" id="CHEBI:30616"/>
        <dbReference type="ChEBI" id="CHEBI:33019"/>
        <dbReference type="ChEBI" id="CHEBI:57287"/>
        <dbReference type="ChEBI" id="CHEBI:57386"/>
        <dbReference type="ChEBI" id="CHEBI:456215"/>
    </reaction>
</comment>
<evidence type="ECO:0000256" key="5">
    <source>
        <dbReference type="ARBA" id="ARBA00039638"/>
    </source>
</evidence>
<comment type="similarity">
    <text evidence="1">Belongs to the ATP-dependent AMP-binding enzyme family.</text>
</comment>
<evidence type="ECO:0000256" key="2">
    <source>
        <dbReference type="ARBA" id="ARBA00022598"/>
    </source>
</evidence>
<dbReference type="InterPro" id="IPR025110">
    <property type="entry name" value="AMP-bd_C"/>
</dbReference>
<proteinExistence type="inferred from homology"/>
<dbReference type="Proteomes" id="UP000653454">
    <property type="component" value="Unassembled WGS sequence"/>
</dbReference>
<dbReference type="Gene3D" id="3.40.50.12780">
    <property type="entry name" value="N-terminal domain of ligase-like"/>
    <property type="match status" value="1"/>
</dbReference>
<accession>A0A8S4EW47</accession>
<evidence type="ECO:0000256" key="1">
    <source>
        <dbReference type="ARBA" id="ARBA00006432"/>
    </source>
</evidence>
<evidence type="ECO:0000256" key="7">
    <source>
        <dbReference type="ARBA" id="ARBA00048277"/>
    </source>
</evidence>
<evidence type="ECO:0000313" key="11">
    <source>
        <dbReference type="Proteomes" id="UP000653454"/>
    </source>
</evidence>
<dbReference type="Gene3D" id="3.30.300.30">
    <property type="match status" value="1"/>
</dbReference>
<gene>
    <name evidence="10" type="ORF">PLXY2_LOCUS6835</name>
</gene>
<feature type="domain" description="AMP-binding enzyme C-terminal" evidence="9">
    <location>
        <begin position="496"/>
        <end position="571"/>
    </location>
</feature>